<keyword evidence="3" id="KW-1185">Reference proteome</keyword>
<dbReference type="EMBL" id="JAWDGP010007328">
    <property type="protein sequence ID" value="KAK3725737.1"/>
    <property type="molecule type" value="Genomic_DNA"/>
</dbReference>
<feature type="region of interest" description="Disordered" evidence="1">
    <location>
        <begin position="1"/>
        <end position="25"/>
    </location>
</feature>
<feature type="region of interest" description="Disordered" evidence="1">
    <location>
        <begin position="56"/>
        <end position="126"/>
    </location>
</feature>
<organism evidence="2 3">
    <name type="scientific">Elysia crispata</name>
    <name type="common">lettuce slug</name>
    <dbReference type="NCBI Taxonomy" id="231223"/>
    <lineage>
        <taxon>Eukaryota</taxon>
        <taxon>Metazoa</taxon>
        <taxon>Spiralia</taxon>
        <taxon>Lophotrochozoa</taxon>
        <taxon>Mollusca</taxon>
        <taxon>Gastropoda</taxon>
        <taxon>Heterobranchia</taxon>
        <taxon>Euthyneura</taxon>
        <taxon>Panpulmonata</taxon>
        <taxon>Sacoglossa</taxon>
        <taxon>Placobranchoidea</taxon>
        <taxon>Plakobranchidae</taxon>
        <taxon>Elysia</taxon>
    </lineage>
</organism>
<evidence type="ECO:0000313" key="3">
    <source>
        <dbReference type="Proteomes" id="UP001283361"/>
    </source>
</evidence>
<gene>
    <name evidence="2" type="ORF">RRG08_012819</name>
</gene>
<reference evidence="2" key="1">
    <citation type="journal article" date="2023" name="G3 (Bethesda)">
        <title>A reference genome for the long-term kleptoplast-retaining sea slug Elysia crispata morphotype clarki.</title>
        <authorList>
            <person name="Eastman K.E."/>
            <person name="Pendleton A.L."/>
            <person name="Shaikh M.A."/>
            <person name="Suttiyut T."/>
            <person name="Ogas R."/>
            <person name="Tomko P."/>
            <person name="Gavelis G."/>
            <person name="Widhalm J.R."/>
            <person name="Wisecaver J.H."/>
        </authorList>
    </citation>
    <scope>NUCLEOTIDE SEQUENCE</scope>
    <source>
        <strain evidence="2">ECLA1</strain>
    </source>
</reference>
<accession>A0AAE0XYQ5</accession>
<name>A0AAE0XYQ5_9GAST</name>
<evidence type="ECO:0000256" key="1">
    <source>
        <dbReference type="SAM" id="MobiDB-lite"/>
    </source>
</evidence>
<comment type="caution">
    <text evidence="2">The sequence shown here is derived from an EMBL/GenBank/DDBJ whole genome shotgun (WGS) entry which is preliminary data.</text>
</comment>
<protein>
    <submittedName>
        <fullName evidence="2">Uncharacterized protein</fullName>
    </submittedName>
</protein>
<feature type="compositionally biased region" description="Polar residues" evidence="1">
    <location>
        <begin position="73"/>
        <end position="84"/>
    </location>
</feature>
<feature type="compositionally biased region" description="Basic and acidic residues" evidence="1">
    <location>
        <begin position="11"/>
        <end position="25"/>
    </location>
</feature>
<dbReference type="Proteomes" id="UP001283361">
    <property type="component" value="Unassembled WGS sequence"/>
</dbReference>
<sequence length="184" mass="20624">MSKSIPLPRKRSQEMRDGTDEKFNEKSGYFTTAHGISTLNASNTDTPRNFFLAKCYPSKEKHRNSPVAGVNKSGGSSLHGQQASVRDGQGFRCRGQPEVSRRRRSDTSRQHIGDRTEIKDPAEVGSEVTQRFYTSASVKTSPVGKRENNLVEDSQLPGLKQIYYEPGKWLFQQNQASPTSQRES</sequence>
<feature type="compositionally biased region" description="Basic and acidic residues" evidence="1">
    <location>
        <begin position="105"/>
        <end position="122"/>
    </location>
</feature>
<proteinExistence type="predicted"/>
<evidence type="ECO:0000313" key="2">
    <source>
        <dbReference type="EMBL" id="KAK3725737.1"/>
    </source>
</evidence>
<dbReference type="AlphaFoldDB" id="A0AAE0XYQ5"/>